<name>A0ACB9M9Y1_9MYRT</name>
<comment type="caution">
    <text evidence="1">The sequence shown here is derived from an EMBL/GenBank/DDBJ whole genome shotgun (WGS) entry which is preliminary data.</text>
</comment>
<sequence>MGCGTSKIDDLPLVTLCRQRRDLIRAAADDRYALAAAHVSYFRSLAAVGDALCKFVDEELLFGADSGSSPGSPVLTLPSDEGKRGKTGEGKGKGNRKHKVLSSSSTSISHSVSRDLHEDGDNGGSHLNLSDSDSELSSGSGHIHLHDDGSNKGEVGVGRDDDDDDDDGVGPSGYGYDFGGYGAPSMNRNTFDQYGSPSDQYRNPLYEGYGYFQGEGYGYTQGEHYGYAQGEGNGYSQGDLGGWSRGPEFMGPQTRMYFMKRGPTTAKSVVFEEPESYQVTENGGTGYWHAGYSGNGIMDGGFFGYSVMGTRDNGIGTDRERSTQQQQQKPPPSPPLPPSISPWDYLNVFETYENGYISYFPKGSVHGSTTSSPDSKEVREREGIPELEDETESETTRAMYNELKKSGRPINHGQKFGEGTSKAVPLTKSRGAPIMSPPKDEGSINSVPSLESDSGEMMTSKERKSSASDTVVSSSPMEEHPKKKEVSFEVEEIARDDLDSPKLGSLVPLSTHGTRDVREVVREIRNEFEIASNYGKEVAMLLEVGKLPYQSRGTFLKMLFSRIIYLVAPSILSSHPPSRSTVRISARRMKAAALYFGDGSKDFNMRSLNISSTLEKLYVWEKKLYKEVKV</sequence>
<dbReference type="Proteomes" id="UP001057402">
    <property type="component" value="Chromosome 10"/>
</dbReference>
<dbReference type="EMBL" id="CM042889">
    <property type="protein sequence ID" value="KAI4320535.1"/>
    <property type="molecule type" value="Genomic_DNA"/>
</dbReference>
<organism evidence="1 2">
    <name type="scientific">Melastoma candidum</name>
    <dbReference type="NCBI Taxonomy" id="119954"/>
    <lineage>
        <taxon>Eukaryota</taxon>
        <taxon>Viridiplantae</taxon>
        <taxon>Streptophyta</taxon>
        <taxon>Embryophyta</taxon>
        <taxon>Tracheophyta</taxon>
        <taxon>Spermatophyta</taxon>
        <taxon>Magnoliopsida</taxon>
        <taxon>eudicotyledons</taxon>
        <taxon>Gunneridae</taxon>
        <taxon>Pentapetalae</taxon>
        <taxon>rosids</taxon>
        <taxon>malvids</taxon>
        <taxon>Myrtales</taxon>
        <taxon>Melastomataceae</taxon>
        <taxon>Melastomatoideae</taxon>
        <taxon>Melastomateae</taxon>
        <taxon>Melastoma</taxon>
    </lineage>
</organism>
<gene>
    <name evidence="1" type="ORF">MLD38_034004</name>
</gene>
<evidence type="ECO:0000313" key="1">
    <source>
        <dbReference type="EMBL" id="KAI4320535.1"/>
    </source>
</evidence>
<evidence type="ECO:0000313" key="2">
    <source>
        <dbReference type="Proteomes" id="UP001057402"/>
    </source>
</evidence>
<keyword evidence="2" id="KW-1185">Reference proteome</keyword>
<accession>A0ACB9M9Y1</accession>
<reference evidence="2" key="1">
    <citation type="journal article" date="2023" name="Front. Plant Sci.">
        <title>Chromosomal-level genome assembly of Melastoma candidum provides insights into trichome evolution.</title>
        <authorList>
            <person name="Zhong Y."/>
            <person name="Wu W."/>
            <person name="Sun C."/>
            <person name="Zou P."/>
            <person name="Liu Y."/>
            <person name="Dai S."/>
            <person name="Zhou R."/>
        </authorList>
    </citation>
    <scope>NUCLEOTIDE SEQUENCE [LARGE SCALE GENOMIC DNA]</scope>
</reference>
<proteinExistence type="predicted"/>
<protein>
    <submittedName>
        <fullName evidence="1">Uncharacterized protein</fullName>
    </submittedName>
</protein>